<dbReference type="VEuPathDB" id="FungiDB:C6_03420W_A"/>
<dbReference type="STRING" id="237561.A0A1D8PQ65"/>
<dbReference type="GeneID" id="3639235"/>
<dbReference type="OrthoDB" id="6347512at2759"/>
<dbReference type="RefSeq" id="XP_719191.2">
    <property type="nucleotide sequence ID" value="XM_714098.2"/>
</dbReference>
<reference evidence="2 3" key="3">
    <citation type="journal article" date="2013" name="Genome Biol.">
        <title>Assembly of a phased diploid Candida albicans genome facilitates allele-specific measurements and provides a simple model for repeat and indel structure.</title>
        <authorList>
            <person name="Muzzey D."/>
            <person name="Schwartz K."/>
            <person name="Weissman J.S."/>
            <person name="Sherlock G."/>
        </authorList>
    </citation>
    <scope>NUCLEOTIDE SEQUENCE [LARGE SCALE GENOMIC DNA]</scope>
    <source>
        <strain evidence="3">SC5314 / ATCC MYA-2876</strain>
    </source>
</reference>
<evidence type="ECO:0000313" key="2">
    <source>
        <dbReference type="EMBL" id="AOW30272.1"/>
    </source>
</evidence>
<sequence>MSSNEEIINLLGRLNQNKNKNKTDDDSADNETTLNQLANLTKNGISEPLIMIILDKIFNDTLKITDKNKLLDECLIPNHDLSIDVFFKIISIIGVSRVYFKGNRKFKSKQLSISLQLKLLQWMIDNFQFLENTFCKSGSIVLTLLVKSLDYEFSRGPISQLIILVLNSSVSKSNQIITFYNQEIYHTINILKSNHIQTVVNLYNKFPLDIYLEELLAYFRVINPDLDYMIYSPENFPLLNKLNCNLNQVYRWKDSDELTATTITITTTTTTKSNKRQKTTITSKPDTLTHNIEVLDQINKINPYKLVRTAFDNEKEAQLLTILFQTGNNRFINKVDKYIGAILTTFTNSEKELQSFLQQVSHLYKISDGTIILPSIENFILDNNNNNSLSVGKFCQQFDYRSKLIKYLHNVDPMRLVTMIHHNASILKQIYYDTNNGSYETNSNFNYESCHDYVKNILYLLNLWIFENQDDIIISRINLLLPELYKFIKYCKHIQEQLTNQVVEFFINLPSSLFNQLELKTIIIPRSLTYSCLLSCDPLVVSNITQHISNCKSHDYTNSTHYRDLQNSYIMDTINFLWKERFLKQDTNLTNISSNKGFFLHPDFENKLNSLHTFDCSYYLSSSPSTIGEFFYNPAFSYIVTKIIWDIEDNHNGINTRHEGPISRESLIRLRNDSDKIWLSLSFDELKLSILQNLEIKKFNGIADLLFNSLKSLADKRSLDKNNESTNSSSSS</sequence>
<reference evidence="2 3" key="2">
    <citation type="journal article" date="2007" name="Genome Biol.">
        <title>Assembly of the Candida albicans genome into sixteen supercontigs aligned on the eight chromosomes.</title>
        <authorList>
            <person name="van het Hoog M."/>
            <person name="Rast T.J."/>
            <person name="Martchenko M."/>
            <person name="Grindle S."/>
            <person name="Dignard D."/>
            <person name="Hogues H."/>
            <person name="Cuomo C."/>
            <person name="Berriman M."/>
            <person name="Scherer S."/>
            <person name="Magee B.B."/>
            <person name="Whiteway M."/>
            <person name="Chibana H."/>
            <person name="Nantel A."/>
            <person name="Magee P.T."/>
        </authorList>
    </citation>
    <scope>GENOME REANNOTATION</scope>
    <source>
        <strain evidence="3">SC5314 / ATCC MYA-2876</strain>
    </source>
</reference>
<accession>A0A1D8PQ65</accession>
<dbReference type="eggNOG" id="ENOG502QU9H">
    <property type="taxonomic scope" value="Eukaryota"/>
</dbReference>
<dbReference type="EMBL" id="CP017628">
    <property type="protein sequence ID" value="AOW30272.1"/>
    <property type="molecule type" value="Genomic_DNA"/>
</dbReference>
<evidence type="ECO:0000313" key="3">
    <source>
        <dbReference type="Proteomes" id="UP000000559"/>
    </source>
</evidence>
<organism evidence="2 3">
    <name type="scientific">Candida albicans (strain SC5314 / ATCC MYA-2876)</name>
    <name type="common">Yeast</name>
    <dbReference type="NCBI Taxonomy" id="237561"/>
    <lineage>
        <taxon>Eukaryota</taxon>
        <taxon>Fungi</taxon>
        <taxon>Dikarya</taxon>
        <taxon>Ascomycota</taxon>
        <taxon>Saccharomycotina</taxon>
        <taxon>Pichiomycetes</taxon>
        <taxon>Debaryomycetaceae</taxon>
        <taxon>Candida/Lodderomyces clade</taxon>
        <taxon>Candida</taxon>
    </lineage>
</organism>
<proteinExistence type="predicted"/>
<evidence type="ECO:0000313" key="1">
    <source>
        <dbReference type="CGD" id="CAL0000185504"/>
    </source>
</evidence>
<protein>
    <submittedName>
        <fullName evidence="2">Uncharacterized protein</fullName>
    </submittedName>
</protein>
<dbReference type="AlphaFoldDB" id="A0A1D8PQ65"/>
<name>A0A1D8PQ65_CANAL</name>
<keyword evidence="3" id="KW-1185">Reference proteome</keyword>
<dbReference type="KEGG" id="cal:CAALFM_C603420WA"/>
<dbReference type="CGD" id="CAL0000185504">
    <property type="gene designation" value="orf19.13076"/>
</dbReference>
<reference evidence="2 3" key="1">
    <citation type="journal article" date="2004" name="Proc. Natl. Acad. Sci. U.S.A.">
        <title>The diploid genome sequence of Candida albicans.</title>
        <authorList>
            <person name="Jones T."/>
            <person name="Federspiel N.A."/>
            <person name="Chibana H."/>
            <person name="Dungan J."/>
            <person name="Kalman S."/>
            <person name="Magee B.B."/>
            <person name="Newport G."/>
            <person name="Thorstenson Y.R."/>
            <person name="Agabian N."/>
            <person name="Magee P.T."/>
            <person name="Davis R.W."/>
            <person name="Scherer S."/>
        </authorList>
    </citation>
    <scope>NUCLEOTIDE SEQUENCE [LARGE SCALE GENOMIC DNA]</scope>
    <source>
        <strain evidence="3">SC5314 / ATCC MYA-2876</strain>
    </source>
</reference>
<dbReference type="Proteomes" id="UP000000559">
    <property type="component" value="Chromosome 6"/>
</dbReference>
<gene>
    <name evidence="2" type="ordered locus">CAALFM_C603420WA</name>
    <name evidence="1" type="ordered locus">orf19.13076</name>
</gene>
<dbReference type="InParanoid" id="A0A1D8PQ65"/>